<dbReference type="Proteomes" id="UP000036168">
    <property type="component" value="Unassembled WGS sequence"/>
</dbReference>
<sequence length="60" mass="7476">MGKRSERLGMPHLFKEHSLEKWYLKDLHVRVQKYFSKYFHHQLIRVSKNEGFPRFLKNMK</sequence>
<evidence type="ECO:0000313" key="2">
    <source>
        <dbReference type="Proteomes" id="UP000036168"/>
    </source>
</evidence>
<dbReference type="AlphaFoldDB" id="A0A0T6BUE4"/>
<reference evidence="1 2" key="1">
    <citation type="journal article" date="2015" name="Int. J. Syst. Evol. Microbiol.">
        <title>Bacillus glycinifermentans sp. nov., isolated from fermented soybean paste.</title>
        <authorList>
            <person name="Kim S.J."/>
            <person name="Dunlap C.A."/>
            <person name="Kwon S.W."/>
            <person name="Rooney A.P."/>
        </authorList>
    </citation>
    <scope>NUCLEOTIDE SEQUENCE [LARGE SCALE GENOMIC DNA]</scope>
    <source>
        <strain evidence="1 2">GO-13</strain>
    </source>
</reference>
<comment type="caution">
    <text evidence="1">The sequence shown here is derived from an EMBL/GenBank/DDBJ whole genome shotgun (WGS) entry which is preliminary data.</text>
</comment>
<dbReference type="EMBL" id="LECW02000004">
    <property type="protein sequence ID" value="KRT95263.1"/>
    <property type="molecule type" value="Genomic_DNA"/>
</dbReference>
<proteinExistence type="predicted"/>
<accession>A0A0T6BUE4</accession>
<evidence type="ECO:0000313" key="1">
    <source>
        <dbReference type="EMBL" id="KRT95263.1"/>
    </source>
</evidence>
<protein>
    <submittedName>
        <fullName evidence="1">Uncharacterized protein</fullName>
    </submittedName>
</protein>
<name>A0A0T6BUE4_9BACI</name>
<gene>
    <name evidence="1" type="ORF">AB447_212225</name>
</gene>
<organism evidence="1 2">
    <name type="scientific">Bacillus glycinifermentans</name>
    <dbReference type="NCBI Taxonomy" id="1664069"/>
    <lineage>
        <taxon>Bacteria</taxon>
        <taxon>Bacillati</taxon>
        <taxon>Bacillota</taxon>
        <taxon>Bacilli</taxon>
        <taxon>Bacillales</taxon>
        <taxon>Bacillaceae</taxon>
        <taxon>Bacillus</taxon>
    </lineage>
</organism>